<keyword evidence="2" id="KW-0059">Arsenical resistance</keyword>
<dbReference type="GO" id="GO:0008794">
    <property type="term" value="F:arsenate reductase (glutaredoxin) activity"/>
    <property type="evidence" value="ECO:0007669"/>
    <property type="project" value="UniProtKB-UniRule"/>
</dbReference>
<dbReference type="GO" id="GO:0046685">
    <property type="term" value="P:response to arsenic-containing substance"/>
    <property type="evidence" value="ECO:0007669"/>
    <property type="project" value="UniProtKB-KW"/>
</dbReference>
<dbReference type="KEGG" id="caul:KCG34_07490"/>
<dbReference type="InterPro" id="IPR006660">
    <property type="entry name" value="Arsenate_reductase-like"/>
</dbReference>
<dbReference type="Proteomes" id="UP000676409">
    <property type="component" value="Chromosome"/>
</dbReference>
<dbReference type="Pfam" id="PF03960">
    <property type="entry name" value="ArsC"/>
    <property type="match status" value="1"/>
</dbReference>
<dbReference type="EC" id="1.20.4.1" evidence="4 7"/>
<comment type="catalytic activity">
    <reaction evidence="7">
        <text>[glutaredoxin]-dithiol + arsenate + glutathione + H(+) = glutathionyl-S-S-[glutaredoxin] + arsenite + H2O</text>
        <dbReference type="Rhea" id="RHEA:22016"/>
        <dbReference type="Rhea" id="RHEA-COMP:10729"/>
        <dbReference type="Rhea" id="RHEA-COMP:17668"/>
        <dbReference type="ChEBI" id="CHEBI:15377"/>
        <dbReference type="ChEBI" id="CHEBI:15378"/>
        <dbReference type="ChEBI" id="CHEBI:29242"/>
        <dbReference type="ChEBI" id="CHEBI:29950"/>
        <dbReference type="ChEBI" id="CHEBI:48597"/>
        <dbReference type="ChEBI" id="CHEBI:57925"/>
        <dbReference type="ChEBI" id="CHEBI:146199"/>
        <dbReference type="EC" id="1.20.4.1"/>
    </reaction>
</comment>
<dbReference type="Gene3D" id="3.40.30.10">
    <property type="entry name" value="Glutaredoxin"/>
    <property type="match status" value="1"/>
</dbReference>
<reference evidence="8" key="1">
    <citation type="submission" date="2021-04" db="EMBL/GenBank/DDBJ databases">
        <title>The complete genome sequence of Caulobacter sp. S6.</title>
        <authorList>
            <person name="Tang Y."/>
            <person name="Ouyang W."/>
            <person name="Liu Q."/>
            <person name="Huang B."/>
            <person name="Guo Z."/>
            <person name="Lei P."/>
        </authorList>
    </citation>
    <scope>NUCLEOTIDE SEQUENCE</scope>
    <source>
        <strain evidence="8">S6</strain>
    </source>
</reference>
<evidence type="ECO:0000256" key="5">
    <source>
        <dbReference type="ARBA" id="ARBA00039879"/>
    </source>
</evidence>
<dbReference type="InterPro" id="IPR036249">
    <property type="entry name" value="Thioredoxin-like_sf"/>
</dbReference>
<dbReference type="EMBL" id="CP073078">
    <property type="protein sequence ID" value="QUD89704.1"/>
    <property type="molecule type" value="Genomic_DNA"/>
</dbReference>
<name>A0A975G2R1_9CAUL</name>
<evidence type="ECO:0000256" key="3">
    <source>
        <dbReference type="ARBA" id="ARBA00023002"/>
    </source>
</evidence>
<comment type="similarity">
    <text evidence="1 6 7">Belongs to the ArsC family.</text>
</comment>
<dbReference type="SUPFAM" id="SSF52833">
    <property type="entry name" value="Thioredoxin-like"/>
    <property type="match status" value="1"/>
</dbReference>
<dbReference type="RefSeq" id="WP_211939756.1">
    <property type="nucleotide sequence ID" value="NZ_CP073078.1"/>
</dbReference>
<dbReference type="PROSITE" id="PS51353">
    <property type="entry name" value="ARSC"/>
    <property type="match status" value="1"/>
</dbReference>
<dbReference type="NCBIfam" id="TIGR00014">
    <property type="entry name" value="arsC"/>
    <property type="match status" value="1"/>
</dbReference>
<gene>
    <name evidence="8" type="primary">arsC</name>
    <name evidence="8" type="ORF">KCG34_07490</name>
</gene>
<dbReference type="CDD" id="cd03034">
    <property type="entry name" value="ArsC_ArsC"/>
    <property type="match status" value="1"/>
</dbReference>
<evidence type="ECO:0000256" key="4">
    <source>
        <dbReference type="ARBA" id="ARBA00038969"/>
    </source>
</evidence>
<evidence type="ECO:0000256" key="2">
    <source>
        <dbReference type="ARBA" id="ARBA00022849"/>
    </source>
</evidence>
<organism evidence="8 9">
    <name type="scientific">Phenylobacterium montanum</name>
    <dbReference type="NCBI Taxonomy" id="2823693"/>
    <lineage>
        <taxon>Bacteria</taxon>
        <taxon>Pseudomonadati</taxon>
        <taxon>Pseudomonadota</taxon>
        <taxon>Alphaproteobacteria</taxon>
        <taxon>Caulobacterales</taxon>
        <taxon>Caulobacteraceae</taxon>
        <taxon>Phenylobacterium</taxon>
    </lineage>
</organism>
<evidence type="ECO:0000256" key="6">
    <source>
        <dbReference type="PROSITE-ProRule" id="PRU01282"/>
    </source>
</evidence>
<evidence type="ECO:0000313" key="9">
    <source>
        <dbReference type="Proteomes" id="UP000676409"/>
    </source>
</evidence>
<evidence type="ECO:0000256" key="1">
    <source>
        <dbReference type="ARBA" id="ARBA00007198"/>
    </source>
</evidence>
<dbReference type="PANTHER" id="PTHR30041">
    <property type="entry name" value="ARSENATE REDUCTASE"/>
    <property type="match status" value="1"/>
</dbReference>
<accession>A0A975G2R1</accession>
<dbReference type="PANTHER" id="PTHR30041:SF5">
    <property type="entry name" value="ARSENATE REDUCTASE-RELATED"/>
    <property type="match status" value="1"/>
</dbReference>
<dbReference type="InterPro" id="IPR006659">
    <property type="entry name" value="Arsenate_reductase"/>
</dbReference>
<evidence type="ECO:0000313" key="8">
    <source>
        <dbReference type="EMBL" id="QUD89704.1"/>
    </source>
</evidence>
<evidence type="ECO:0000256" key="7">
    <source>
        <dbReference type="RuleBase" id="RU362029"/>
    </source>
</evidence>
<proteinExistence type="inferred from homology"/>
<keyword evidence="9" id="KW-1185">Reference proteome</keyword>
<protein>
    <recommendedName>
        <fullName evidence="5 7">Arsenate reductase</fullName>
        <ecNumber evidence="4 7">1.20.4.1</ecNumber>
    </recommendedName>
</protein>
<keyword evidence="3 7" id="KW-0560">Oxidoreductase</keyword>
<sequence length="118" mass="12874">MATGEITIFHNPSCGTSRNTLAAIREAGHEPKVVEYLKAGWTKPQLKEILKAMRAAPRDILRVRGTPAEELGLTDPKAGDETILDAMVAHPILVERPIVLSPKGAALCRPMEKVRDLL</sequence>
<dbReference type="AlphaFoldDB" id="A0A975G2R1"/>